<evidence type="ECO:0000313" key="2">
    <source>
        <dbReference type="EMBL" id="EJD34423.1"/>
    </source>
</evidence>
<keyword evidence="1" id="KW-0732">Signal</keyword>
<feature type="chain" id="PRO_5003732645" evidence="1">
    <location>
        <begin position="21"/>
        <end position="272"/>
    </location>
</feature>
<dbReference type="KEGG" id="adl:AURDEDRAFT_131182"/>
<evidence type="ECO:0000313" key="3">
    <source>
        <dbReference type="Proteomes" id="UP000006514"/>
    </source>
</evidence>
<organism evidence="2 3">
    <name type="scientific">Auricularia subglabra (strain TFB-10046 / SS5)</name>
    <name type="common">White-rot fungus</name>
    <name type="synonym">Auricularia delicata (strain TFB10046)</name>
    <dbReference type="NCBI Taxonomy" id="717982"/>
    <lineage>
        <taxon>Eukaryota</taxon>
        <taxon>Fungi</taxon>
        <taxon>Dikarya</taxon>
        <taxon>Basidiomycota</taxon>
        <taxon>Agaricomycotina</taxon>
        <taxon>Agaricomycetes</taxon>
        <taxon>Auriculariales</taxon>
        <taxon>Auriculariaceae</taxon>
        <taxon>Auricularia</taxon>
    </lineage>
</organism>
<accession>J0D6D9</accession>
<protein>
    <submittedName>
        <fullName evidence="2">Uncharacterized protein</fullName>
    </submittedName>
</protein>
<name>J0D6D9_AURST</name>
<dbReference type="EMBL" id="JH687950">
    <property type="protein sequence ID" value="EJD34423.1"/>
    <property type="molecule type" value="Genomic_DNA"/>
</dbReference>
<dbReference type="InParanoid" id="J0D6D9"/>
<gene>
    <name evidence="2" type="ORF">AURDEDRAFT_131182</name>
</gene>
<evidence type="ECO:0000256" key="1">
    <source>
        <dbReference type="SAM" id="SignalP"/>
    </source>
</evidence>
<dbReference type="Proteomes" id="UP000006514">
    <property type="component" value="Unassembled WGS sequence"/>
</dbReference>
<dbReference type="AlphaFoldDB" id="J0D6D9"/>
<sequence length="272" mass="30267">MAIWSPLKLLPMILCLSCRCAHYYHWHCVLCLGTELDISQCQCHGTITKLEPGHTAKTNIKVLVSCKHFWHPLPVHQSSSVTYMADLIIRISGQPCLRANNLASVLSPLQLNGIDSKHLFLANNFTAGCIFGKNDYAPFWQVDAWQSSALCPCQVRQTLSSCSAPASRAGSRLRLAQAGAVQAHVWVFYINEDTCFPFIDIELPCCRLLLERSEFFLSNVDLAACQKLGIDGYPDEIVNNGPNELLNFDVFEEVAGEIDIALYTGIICQNYP</sequence>
<feature type="signal peptide" evidence="1">
    <location>
        <begin position="1"/>
        <end position="20"/>
    </location>
</feature>
<proteinExistence type="predicted"/>
<reference evidence="3" key="1">
    <citation type="journal article" date="2012" name="Science">
        <title>The Paleozoic origin of enzymatic lignin decomposition reconstructed from 31 fungal genomes.</title>
        <authorList>
            <person name="Floudas D."/>
            <person name="Binder M."/>
            <person name="Riley R."/>
            <person name="Barry K."/>
            <person name="Blanchette R.A."/>
            <person name="Henrissat B."/>
            <person name="Martinez A.T."/>
            <person name="Otillar R."/>
            <person name="Spatafora J.W."/>
            <person name="Yadav J.S."/>
            <person name="Aerts A."/>
            <person name="Benoit I."/>
            <person name="Boyd A."/>
            <person name="Carlson A."/>
            <person name="Copeland A."/>
            <person name="Coutinho P.M."/>
            <person name="de Vries R.P."/>
            <person name="Ferreira P."/>
            <person name="Findley K."/>
            <person name="Foster B."/>
            <person name="Gaskell J."/>
            <person name="Glotzer D."/>
            <person name="Gorecki P."/>
            <person name="Heitman J."/>
            <person name="Hesse C."/>
            <person name="Hori C."/>
            <person name="Igarashi K."/>
            <person name="Jurgens J.A."/>
            <person name="Kallen N."/>
            <person name="Kersten P."/>
            <person name="Kohler A."/>
            <person name="Kuees U."/>
            <person name="Kumar T.K.A."/>
            <person name="Kuo A."/>
            <person name="LaButti K."/>
            <person name="Larrondo L.F."/>
            <person name="Lindquist E."/>
            <person name="Ling A."/>
            <person name="Lombard V."/>
            <person name="Lucas S."/>
            <person name="Lundell T."/>
            <person name="Martin R."/>
            <person name="McLaughlin D.J."/>
            <person name="Morgenstern I."/>
            <person name="Morin E."/>
            <person name="Murat C."/>
            <person name="Nagy L.G."/>
            <person name="Nolan M."/>
            <person name="Ohm R.A."/>
            <person name="Patyshakuliyeva A."/>
            <person name="Rokas A."/>
            <person name="Ruiz-Duenas F.J."/>
            <person name="Sabat G."/>
            <person name="Salamov A."/>
            <person name="Samejima M."/>
            <person name="Schmutz J."/>
            <person name="Slot J.C."/>
            <person name="St John F."/>
            <person name="Stenlid J."/>
            <person name="Sun H."/>
            <person name="Sun S."/>
            <person name="Syed K."/>
            <person name="Tsang A."/>
            <person name="Wiebenga A."/>
            <person name="Young D."/>
            <person name="Pisabarro A."/>
            <person name="Eastwood D.C."/>
            <person name="Martin F."/>
            <person name="Cullen D."/>
            <person name="Grigoriev I.V."/>
            <person name="Hibbett D.S."/>
        </authorList>
    </citation>
    <scope>NUCLEOTIDE SEQUENCE [LARGE SCALE GENOMIC DNA]</scope>
    <source>
        <strain evidence="3">TFB10046</strain>
    </source>
</reference>
<keyword evidence="3" id="KW-1185">Reference proteome</keyword>